<keyword evidence="5 12" id="KW-0732">Signal</keyword>
<dbReference type="RefSeq" id="XP_013402068.1">
    <property type="nucleotide sequence ID" value="XM_013546614.2"/>
</dbReference>
<dbReference type="PROSITE" id="PS50104">
    <property type="entry name" value="TIR"/>
    <property type="match status" value="1"/>
</dbReference>
<feature type="transmembrane region" description="Helical" evidence="11">
    <location>
        <begin position="704"/>
        <end position="727"/>
    </location>
</feature>
<dbReference type="InParanoid" id="A0A1S3IVH4"/>
<dbReference type="OrthoDB" id="676979at2759"/>
<dbReference type="InterPro" id="IPR000157">
    <property type="entry name" value="TIR_dom"/>
</dbReference>
<evidence type="ECO:0000259" key="13">
    <source>
        <dbReference type="PROSITE" id="PS50104"/>
    </source>
</evidence>
<dbReference type="GO" id="GO:0007165">
    <property type="term" value="P:signal transduction"/>
    <property type="evidence" value="ECO:0007669"/>
    <property type="project" value="InterPro"/>
</dbReference>
<keyword evidence="14" id="KW-1185">Reference proteome</keyword>
<dbReference type="PANTHER" id="PTHR24365:SF530">
    <property type="entry name" value="MSTPROX-RELATED"/>
    <property type="match status" value="1"/>
</dbReference>
<evidence type="ECO:0000256" key="2">
    <source>
        <dbReference type="ARBA" id="ARBA00009634"/>
    </source>
</evidence>
<keyword evidence="10" id="KW-0325">Glycoprotein</keyword>
<dbReference type="Gene3D" id="3.80.10.10">
    <property type="entry name" value="Ribonuclease Inhibitor"/>
    <property type="match status" value="3"/>
</dbReference>
<evidence type="ECO:0000256" key="7">
    <source>
        <dbReference type="ARBA" id="ARBA00022989"/>
    </source>
</evidence>
<dbReference type="AlphaFoldDB" id="A0A1S3IVH4"/>
<keyword evidence="4 11" id="KW-0812">Transmembrane</keyword>
<dbReference type="PANTHER" id="PTHR24365">
    <property type="entry name" value="TOLL-LIKE RECEPTOR"/>
    <property type="match status" value="1"/>
</dbReference>
<evidence type="ECO:0000256" key="6">
    <source>
        <dbReference type="ARBA" id="ARBA00022737"/>
    </source>
</evidence>
<dbReference type="Gene3D" id="3.40.50.10140">
    <property type="entry name" value="Toll/interleukin-1 receptor homology (TIR) domain"/>
    <property type="match status" value="1"/>
</dbReference>
<dbReference type="InterPro" id="IPR003591">
    <property type="entry name" value="Leu-rich_rpt_typical-subtyp"/>
</dbReference>
<proteinExistence type="inferred from homology"/>
<dbReference type="GO" id="GO:0038023">
    <property type="term" value="F:signaling receptor activity"/>
    <property type="evidence" value="ECO:0007669"/>
    <property type="project" value="TreeGrafter"/>
</dbReference>
<dbReference type="GO" id="GO:0005886">
    <property type="term" value="C:plasma membrane"/>
    <property type="evidence" value="ECO:0007669"/>
    <property type="project" value="TreeGrafter"/>
</dbReference>
<reference evidence="15" key="1">
    <citation type="submission" date="2025-08" db="UniProtKB">
        <authorList>
            <consortium name="RefSeq"/>
        </authorList>
    </citation>
    <scope>IDENTIFICATION</scope>
    <source>
        <tissue evidence="15">Gonads</tissue>
    </source>
</reference>
<dbReference type="KEGG" id="lak:106167753"/>
<dbReference type="InterPro" id="IPR035897">
    <property type="entry name" value="Toll_tir_struct_dom_sf"/>
</dbReference>
<protein>
    <submittedName>
        <fullName evidence="15">Toll-like receptor 5</fullName>
    </submittedName>
</protein>
<evidence type="ECO:0000256" key="10">
    <source>
        <dbReference type="ARBA" id="ARBA00023180"/>
    </source>
</evidence>
<dbReference type="SUPFAM" id="SSF52200">
    <property type="entry name" value="Toll/Interleukin receptor TIR domain"/>
    <property type="match status" value="1"/>
</dbReference>
<organism evidence="14 15">
    <name type="scientific">Lingula anatina</name>
    <name type="common">Brachiopod</name>
    <name type="synonym">Lingula unguis</name>
    <dbReference type="NCBI Taxonomy" id="7574"/>
    <lineage>
        <taxon>Eukaryota</taxon>
        <taxon>Metazoa</taxon>
        <taxon>Spiralia</taxon>
        <taxon>Lophotrochozoa</taxon>
        <taxon>Brachiopoda</taxon>
        <taxon>Linguliformea</taxon>
        <taxon>Lingulata</taxon>
        <taxon>Lingulida</taxon>
        <taxon>Linguloidea</taxon>
        <taxon>Lingulidae</taxon>
        <taxon>Lingula</taxon>
    </lineage>
</organism>
<dbReference type="PROSITE" id="PS51450">
    <property type="entry name" value="LRR"/>
    <property type="match status" value="3"/>
</dbReference>
<dbReference type="SUPFAM" id="SSF52058">
    <property type="entry name" value="L domain-like"/>
    <property type="match status" value="2"/>
</dbReference>
<evidence type="ECO:0000256" key="12">
    <source>
        <dbReference type="SAM" id="SignalP"/>
    </source>
</evidence>
<evidence type="ECO:0000256" key="5">
    <source>
        <dbReference type="ARBA" id="ARBA00022729"/>
    </source>
</evidence>
<accession>A0A1S3IVH4</accession>
<keyword evidence="9" id="KW-0675">Receptor</keyword>
<feature type="signal peptide" evidence="12">
    <location>
        <begin position="1"/>
        <end position="34"/>
    </location>
</feature>
<dbReference type="InterPro" id="IPR001611">
    <property type="entry name" value="Leu-rich_rpt"/>
</dbReference>
<keyword evidence="7 11" id="KW-1133">Transmembrane helix</keyword>
<evidence type="ECO:0000313" key="14">
    <source>
        <dbReference type="Proteomes" id="UP000085678"/>
    </source>
</evidence>
<dbReference type="Pfam" id="PF01582">
    <property type="entry name" value="TIR"/>
    <property type="match status" value="1"/>
</dbReference>
<dbReference type="GeneID" id="106167753"/>
<evidence type="ECO:0000256" key="4">
    <source>
        <dbReference type="ARBA" id="ARBA00022692"/>
    </source>
</evidence>
<dbReference type="Pfam" id="PF13855">
    <property type="entry name" value="LRR_8"/>
    <property type="match status" value="2"/>
</dbReference>
<keyword evidence="6" id="KW-0677">Repeat</keyword>
<sequence length="905" mass="103532">MSLTEVSTMPGKGPSRLYLCCLVCVILSIGGCKANECPGPCHCDFTSSTQGIVNCSYSRALSLNKSMPRNTTVLDLRYTGLSEIPPHVFSQLENLKILYVGGNYITYFHKDSFAGLRALEHLDFSPLYLETNFDYEAFPVSLFQDLTQLKVLIFGKMGITSQVQKGYLDQTLAPLRRLQQVFFPGLPRRNLVLGPGYRNLTSLKTVVFHDHGSVAHLRKHSFATVKNCPIERLAFIGCGLDTVEYGTMSSFPHLKTLDIEGASFSTVGEVGNVICDLNNTAIEVLRMSNIFSWRYGKPTVEEWKLSVNAFQCLESTSLKSLELLHDRITGIDIQNFDFLTHLEYVDLSGNAVLFLLENNTQPSGWDIIYRKSLLLSNLTFFRMDFNIYRKFMVNARDLPSNSFWYGHPKLPLESVKFQNSLQKKHEGPQQNVNFSRPILKIRLPEKIEFWSSSWWGIDDNTFEKCHHLNKDFYFQPNNVRYLKIEDLNLNLKEFCPVLYGLDRLEFLDFSHNGIQYLPEIFFNNFISLIYLYLKDNNLGPLIAKSGLHPIQLPHLEILDLSVNKISTIPKDFFGHLASLRRLDLSDNRISTLSFTMINLLSIEYIDISTNQLTDASTSELDYIRNVNASSLNVTLNMSNNPMDCNVCDGIGFLRLIIHSNMTTIFSNDSTCYVDGPKTSLESNLSRLERECDIFPQVITSPNQWLILGASLGSIAAAACGLIVVYIYRWNIKYHFFLLRRHFRKRGFMGGTPGHVYASYDDKDYHWVTHVLLRHLEDEDQLDVIIDQRDFICGASLSEAIVEAVENSRKTVLVLSESYVLNPWCEFEFQMSLARGYQSVIPVMLQPVPFDAMTKSLRKYIRARGYIKWTEKQDGQRLFWKRLSGAIFDDNDIHAQPEEDELTEIM</sequence>
<evidence type="ECO:0000256" key="1">
    <source>
        <dbReference type="ARBA" id="ARBA00004167"/>
    </source>
</evidence>
<dbReference type="SMART" id="SM00365">
    <property type="entry name" value="LRR_SD22"/>
    <property type="match status" value="4"/>
</dbReference>
<dbReference type="STRING" id="7574.A0A1S3IVH4"/>
<comment type="similarity">
    <text evidence="2">Belongs to the Toll-like receptor family.</text>
</comment>
<dbReference type="SMART" id="SM00369">
    <property type="entry name" value="LRR_TYP"/>
    <property type="match status" value="6"/>
</dbReference>
<name>A0A1S3IVH4_LINAN</name>
<keyword evidence="8 11" id="KW-0472">Membrane</keyword>
<keyword evidence="3" id="KW-0433">Leucine-rich repeat</keyword>
<dbReference type="SMART" id="SM00255">
    <property type="entry name" value="TIR"/>
    <property type="match status" value="1"/>
</dbReference>
<dbReference type="FunCoup" id="A0A1S3IVH4">
    <property type="interactions" value="11"/>
</dbReference>
<dbReference type="InterPro" id="IPR032675">
    <property type="entry name" value="LRR_dom_sf"/>
</dbReference>
<gene>
    <name evidence="15" type="primary">LOC106167753</name>
</gene>
<dbReference type="Proteomes" id="UP000085678">
    <property type="component" value="Unplaced"/>
</dbReference>
<evidence type="ECO:0000313" key="15">
    <source>
        <dbReference type="RefSeq" id="XP_013402068.1"/>
    </source>
</evidence>
<evidence type="ECO:0000256" key="9">
    <source>
        <dbReference type="ARBA" id="ARBA00023170"/>
    </source>
</evidence>
<feature type="domain" description="TIR" evidence="13">
    <location>
        <begin position="751"/>
        <end position="886"/>
    </location>
</feature>
<comment type="subcellular location">
    <subcellularLocation>
        <location evidence="1">Membrane</location>
        <topology evidence="1">Single-pass membrane protein</topology>
    </subcellularLocation>
</comment>
<evidence type="ECO:0000256" key="3">
    <source>
        <dbReference type="ARBA" id="ARBA00022614"/>
    </source>
</evidence>
<evidence type="ECO:0000256" key="11">
    <source>
        <dbReference type="SAM" id="Phobius"/>
    </source>
</evidence>
<feature type="chain" id="PRO_5010222776" evidence="12">
    <location>
        <begin position="35"/>
        <end position="905"/>
    </location>
</feature>
<evidence type="ECO:0000256" key="8">
    <source>
        <dbReference type="ARBA" id="ARBA00023136"/>
    </source>
</evidence>